<protein>
    <submittedName>
        <fullName evidence="2">DUF948 domain-containing protein</fullName>
    </submittedName>
</protein>
<keyword evidence="1" id="KW-1133">Transmembrane helix</keyword>
<dbReference type="Proteomes" id="UP001597502">
    <property type="component" value="Unassembled WGS sequence"/>
</dbReference>
<keyword evidence="1" id="KW-0812">Transmembrane</keyword>
<dbReference type="PANTHER" id="PTHR40070">
    <property type="entry name" value="UPF0478 PROTEIN YTXG"/>
    <property type="match status" value="1"/>
</dbReference>
<dbReference type="PANTHER" id="PTHR40070:SF1">
    <property type="entry name" value="UPF0478 PROTEIN YTXG"/>
    <property type="match status" value="1"/>
</dbReference>
<dbReference type="Pfam" id="PF06103">
    <property type="entry name" value="DUF948"/>
    <property type="match status" value="1"/>
</dbReference>
<comment type="caution">
    <text evidence="2">The sequence shown here is derived from an EMBL/GenBank/DDBJ whole genome shotgun (WGS) entry which is preliminary data.</text>
</comment>
<keyword evidence="3" id="KW-1185">Reference proteome</keyword>
<organism evidence="2 3">
    <name type="scientific">Lentibacillus juripiscarius</name>
    <dbReference type="NCBI Taxonomy" id="257446"/>
    <lineage>
        <taxon>Bacteria</taxon>
        <taxon>Bacillati</taxon>
        <taxon>Bacillota</taxon>
        <taxon>Bacilli</taxon>
        <taxon>Bacillales</taxon>
        <taxon>Bacillaceae</taxon>
        <taxon>Lentibacillus</taxon>
    </lineage>
</organism>
<sequence length="135" mass="14398">MDWAGIGILLIGLASVAIAILLIKPLKKLTGILSSLQNTTSELPEQVAGIMTDASSTLRSGTTAISGVNQQISKLDPVIQIAGDIGKAVQNLSASAAAINQEMKAKTDNAIMKRYNLEWVYGIAALGYCVWQRRR</sequence>
<reference evidence="3" key="1">
    <citation type="journal article" date="2019" name="Int. J. Syst. Evol. Microbiol.">
        <title>The Global Catalogue of Microorganisms (GCM) 10K type strain sequencing project: providing services to taxonomists for standard genome sequencing and annotation.</title>
        <authorList>
            <consortium name="The Broad Institute Genomics Platform"/>
            <consortium name="The Broad Institute Genome Sequencing Center for Infectious Disease"/>
            <person name="Wu L."/>
            <person name="Ma J."/>
        </authorList>
    </citation>
    <scope>NUCLEOTIDE SEQUENCE [LARGE SCALE GENOMIC DNA]</scope>
    <source>
        <strain evidence="3">TISTR 1535</strain>
    </source>
</reference>
<evidence type="ECO:0000256" key="1">
    <source>
        <dbReference type="SAM" id="Phobius"/>
    </source>
</evidence>
<keyword evidence="1" id="KW-0472">Membrane</keyword>
<dbReference type="RefSeq" id="WP_382394954.1">
    <property type="nucleotide sequence ID" value="NZ_JBHUNA010000031.1"/>
</dbReference>
<name>A0ABW5V894_9BACI</name>
<gene>
    <name evidence="2" type="ORF">ACFSUO_13375</name>
</gene>
<proteinExistence type="predicted"/>
<evidence type="ECO:0000313" key="3">
    <source>
        <dbReference type="Proteomes" id="UP001597502"/>
    </source>
</evidence>
<feature type="transmembrane region" description="Helical" evidence="1">
    <location>
        <begin position="6"/>
        <end position="23"/>
    </location>
</feature>
<dbReference type="InterPro" id="IPR009293">
    <property type="entry name" value="UPF0478"/>
</dbReference>
<dbReference type="EMBL" id="JBHUNA010000031">
    <property type="protein sequence ID" value="MFD2761943.1"/>
    <property type="molecule type" value="Genomic_DNA"/>
</dbReference>
<evidence type="ECO:0000313" key="2">
    <source>
        <dbReference type="EMBL" id="MFD2761943.1"/>
    </source>
</evidence>
<accession>A0ABW5V894</accession>